<gene>
    <name evidence="2" type="ORF">C8C76_11618</name>
</gene>
<keyword evidence="1" id="KW-0732">Signal</keyword>
<dbReference type="AlphaFoldDB" id="A0A2T5RJ40"/>
<feature type="chain" id="PRO_5015772628" evidence="1">
    <location>
        <begin position="22"/>
        <end position="273"/>
    </location>
</feature>
<evidence type="ECO:0000313" key="3">
    <source>
        <dbReference type="Proteomes" id="UP000244089"/>
    </source>
</evidence>
<sequence>MKKMLVLALALVFMLSGAVMAQYSGTFDDHFDVDLSSEFTEGDYIGYEDLDGSGLVYFNEVDSDNPGIYTNLEQFNRSGYYDVNGTNDDNRQKVEITLPVEAYIPCFLEMRLTGNQGTTSAISYGPGAQGSTNASGYLMVFDNELGGYLDDEWQSLGYGSNVAINPGDDVFIGSCDIFAVEVISNDKYAYEVESDVLNGVAGANGETLPMYMRTDLGGGWLANDFVFNAPKTFHRERNAGVKLEALHNFKVPFGMNTVHGEYNGQVIFRAMTI</sequence>
<proteinExistence type="predicted"/>
<name>A0A2T5RJ40_9FIRM</name>
<dbReference type="OrthoDB" id="2111511at2"/>
<evidence type="ECO:0000313" key="2">
    <source>
        <dbReference type="EMBL" id="PTV98489.1"/>
    </source>
</evidence>
<reference evidence="2 3" key="1">
    <citation type="submission" date="2018-04" db="EMBL/GenBank/DDBJ databases">
        <title>Subsurface microbial communities from deep shales in Ohio and West Virginia, USA.</title>
        <authorList>
            <person name="Wrighton K."/>
        </authorList>
    </citation>
    <scope>NUCLEOTIDE SEQUENCE [LARGE SCALE GENOMIC DNA]</scope>
    <source>
        <strain evidence="2 3">WC1</strain>
    </source>
</reference>
<protein>
    <submittedName>
        <fullName evidence="2">Uncharacterized protein</fullName>
    </submittedName>
</protein>
<accession>A0A2T5RJ40</accession>
<feature type="signal peptide" evidence="1">
    <location>
        <begin position="1"/>
        <end position="21"/>
    </location>
</feature>
<organism evidence="2 3">
    <name type="scientific">Halanaerobium saccharolyticum</name>
    <dbReference type="NCBI Taxonomy" id="43595"/>
    <lineage>
        <taxon>Bacteria</taxon>
        <taxon>Bacillati</taxon>
        <taxon>Bacillota</taxon>
        <taxon>Clostridia</taxon>
        <taxon>Halanaerobiales</taxon>
        <taxon>Halanaerobiaceae</taxon>
        <taxon>Halanaerobium</taxon>
    </lineage>
</organism>
<dbReference type="RefSeq" id="WP_108140269.1">
    <property type="nucleotide sequence ID" value="NZ_QAXS01000016.1"/>
</dbReference>
<comment type="caution">
    <text evidence="2">The sequence shown here is derived from an EMBL/GenBank/DDBJ whole genome shotgun (WGS) entry which is preliminary data.</text>
</comment>
<dbReference type="EMBL" id="QAXS01000016">
    <property type="protein sequence ID" value="PTV98489.1"/>
    <property type="molecule type" value="Genomic_DNA"/>
</dbReference>
<evidence type="ECO:0000256" key="1">
    <source>
        <dbReference type="SAM" id="SignalP"/>
    </source>
</evidence>
<dbReference type="Proteomes" id="UP000244089">
    <property type="component" value="Unassembled WGS sequence"/>
</dbReference>